<dbReference type="EMBL" id="JACTUZ010000184">
    <property type="protein sequence ID" value="MBC9179803.1"/>
    <property type="molecule type" value="Genomic_DNA"/>
</dbReference>
<evidence type="ECO:0000313" key="5">
    <source>
        <dbReference type="Proteomes" id="UP000603940"/>
    </source>
</evidence>
<dbReference type="PANTHER" id="PTHR43877:SF2">
    <property type="entry name" value="AMINOALKYLPHOSPHONATE N-ACETYLTRANSFERASE-RELATED"/>
    <property type="match status" value="1"/>
</dbReference>
<dbReference type="Proteomes" id="UP000603940">
    <property type="component" value="Unassembled WGS sequence"/>
</dbReference>
<organism evidence="4 5">
    <name type="scientific">Pseudoroseomonas ludipueritiae</name>
    <dbReference type="NCBI Taxonomy" id="198093"/>
    <lineage>
        <taxon>Bacteria</taxon>
        <taxon>Pseudomonadati</taxon>
        <taxon>Pseudomonadota</taxon>
        <taxon>Alphaproteobacteria</taxon>
        <taxon>Acetobacterales</taxon>
        <taxon>Acetobacteraceae</taxon>
        <taxon>Pseudoroseomonas</taxon>
    </lineage>
</organism>
<protein>
    <submittedName>
        <fullName evidence="4">GNAT family N-acetyltransferase</fullName>
    </submittedName>
</protein>
<evidence type="ECO:0000256" key="2">
    <source>
        <dbReference type="ARBA" id="ARBA00023315"/>
    </source>
</evidence>
<evidence type="ECO:0000313" key="4">
    <source>
        <dbReference type="EMBL" id="MBC9179803.1"/>
    </source>
</evidence>
<evidence type="ECO:0000256" key="1">
    <source>
        <dbReference type="ARBA" id="ARBA00022679"/>
    </source>
</evidence>
<proteinExistence type="predicted"/>
<keyword evidence="1" id="KW-0808">Transferase</keyword>
<dbReference type="SUPFAM" id="SSF55729">
    <property type="entry name" value="Acyl-CoA N-acyltransferases (Nat)"/>
    <property type="match status" value="1"/>
</dbReference>
<dbReference type="InterPro" id="IPR016181">
    <property type="entry name" value="Acyl_CoA_acyltransferase"/>
</dbReference>
<comment type="caution">
    <text evidence="4">The sequence shown here is derived from an EMBL/GenBank/DDBJ whole genome shotgun (WGS) entry which is preliminary data.</text>
</comment>
<dbReference type="InterPro" id="IPR000182">
    <property type="entry name" value="GNAT_dom"/>
</dbReference>
<dbReference type="Pfam" id="PF00583">
    <property type="entry name" value="Acetyltransf_1"/>
    <property type="match status" value="1"/>
</dbReference>
<dbReference type="Gene3D" id="3.40.630.30">
    <property type="match status" value="1"/>
</dbReference>
<dbReference type="InterPro" id="IPR050832">
    <property type="entry name" value="Bact_Acetyltransf"/>
</dbReference>
<keyword evidence="5" id="KW-1185">Reference proteome</keyword>
<sequence length="191" mass="20951">MSTTHALSVERAEALDDAELADLCEATDAAIIEGGGFGWVEPQGREALTRHFRGVLLVPACELFIAKLDGVPVGSAQLLRPPRNNEAQSFSAQLTHAYIAPYARGHGLARLLVRRVEERAAALGHRVLNLDVRDTQTTAITLFEAMGYTRWGTHPAYARVRGQTVAGHYYYKLLEPTRGRTLDIRATTGKN</sequence>
<dbReference type="PANTHER" id="PTHR43877">
    <property type="entry name" value="AMINOALKYLPHOSPHONATE N-ACETYLTRANSFERASE-RELATED-RELATED"/>
    <property type="match status" value="1"/>
</dbReference>
<dbReference type="CDD" id="cd04301">
    <property type="entry name" value="NAT_SF"/>
    <property type="match status" value="1"/>
</dbReference>
<dbReference type="PROSITE" id="PS51186">
    <property type="entry name" value="GNAT"/>
    <property type="match status" value="1"/>
</dbReference>
<keyword evidence="2" id="KW-0012">Acyltransferase</keyword>
<evidence type="ECO:0000259" key="3">
    <source>
        <dbReference type="PROSITE" id="PS51186"/>
    </source>
</evidence>
<accession>A0ABR7RDG9</accession>
<feature type="domain" description="N-acetyltransferase" evidence="3">
    <location>
        <begin position="10"/>
        <end position="176"/>
    </location>
</feature>
<name>A0ABR7RDG9_9PROT</name>
<reference evidence="4 5" key="1">
    <citation type="journal article" date="2009" name="Int. J. Syst. Evol. Microbiol.">
        <title>Transfer of Teichococcus ludipueritiae and Muricoccus roseus to the genus Roseomonas, as Roseomonas ludipueritiae comb. nov. and Roseomonas rosea comb. nov., respectively, and emended description of the genus Roseomonas.</title>
        <authorList>
            <person name="Sanchez-Porro C."/>
            <person name="Gallego V."/>
            <person name="Busse H.J."/>
            <person name="Kampfer P."/>
            <person name="Ventosa A."/>
        </authorList>
    </citation>
    <scope>NUCLEOTIDE SEQUENCE [LARGE SCALE GENOMIC DNA]</scope>
    <source>
        <strain evidence="4 5">DSM 14915</strain>
    </source>
</reference>
<gene>
    <name evidence="4" type="ORF">IBL25_22925</name>
</gene>